<dbReference type="OrthoDB" id="8089803at2"/>
<dbReference type="AlphaFoldDB" id="A0A090AIQ8"/>
<dbReference type="Gene3D" id="1.25.10.10">
    <property type="entry name" value="Leucine-rich Repeat Variant"/>
    <property type="match status" value="1"/>
</dbReference>
<evidence type="ECO:0000313" key="3">
    <source>
        <dbReference type="Proteomes" id="UP000031623"/>
    </source>
</evidence>
<sequence length="420" mass="47196">MHNNLFIPDIVTQHAEEAAFLWLLRNAAVYQPHYNLEDLVELDERINAHLDGLRIAGDAGWEIAQEALSWQEPGEIFTAAVLAFETLQTERWQAILEASMGQPELSRAIISALGWHSIDKIASPINQFLDSNEAEQQYLGIAALAIHRVNPGYRLDKVLVDEHLQLRTRALRAAGELGRQDLLPKILQQIQADDEAARFWAAWSATLLGDRNQALETLKPLSLLLPTPLNICALHVLLRSLDVENATDWLRVIAQDQKRLRYLIIGMGIIGDPIHIPWLITQMENSEVARIAGETFTFITGANLDDEDLEGEKPAGFEAGPTENPEDESVDLDTDEDLPWPNPALIHTWWQKHQAQYHSQTRYLMGKPITAQHCQHILTTGLQRQRSAAALELALMQPSAPLFETRAPGLQQQQQLTKPV</sequence>
<dbReference type="SUPFAM" id="SSF48371">
    <property type="entry name" value="ARM repeat"/>
    <property type="match status" value="1"/>
</dbReference>
<evidence type="ECO:0000313" key="2">
    <source>
        <dbReference type="EMBL" id="BAP55297.1"/>
    </source>
</evidence>
<organism evidence="2 3">
    <name type="scientific">Thioploca ingrica</name>
    <dbReference type="NCBI Taxonomy" id="40754"/>
    <lineage>
        <taxon>Bacteria</taxon>
        <taxon>Pseudomonadati</taxon>
        <taxon>Pseudomonadota</taxon>
        <taxon>Gammaproteobacteria</taxon>
        <taxon>Thiotrichales</taxon>
        <taxon>Thiotrichaceae</taxon>
        <taxon>Thioploca</taxon>
    </lineage>
</organism>
<name>A0A090AIQ8_9GAMM</name>
<dbReference type="InterPro" id="IPR011959">
    <property type="entry name" value="CHP02270"/>
</dbReference>
<proteinExistence type="predicted"/>
<dbReference type="Proteomes" id="UP000031623">
    <property type="component" value="Chromosome"/>
</dbReference>
<dbReference type="HOGENOM" id="CLU_055283_0_0_6"/>
<feature type="region of interest" description="Disordered" evidence="1">
    <location>
        <begin position="306"/>
        <end position="333"/>
    </location>
</feature>
<gene>
    <name evidence="2" type="ORF">THII_1000</name>
</gene>
<dbReference type="STRING" id="40754.THII_1000"/>
<reference evidence="2 3" key="1">
    <citation type="journal article" date="2014" name="ISME J.">
        <title>Ecophysiology of Thioploca ingrica as revealed by the complete genome sequence supplemented with proteomic evidence.</title>
        <authorList>
            <person name="Kojima H."/>
            <person name="Ogura Y."/>
            <person name="Yamamoto N."/>
            <person name="Togashi T."/>
            <person name="Mori H."/>
            <person name="Watanabe T."/>
            <person name="Nemoto F."/>
            <person name="Kurokawa K."/>
            <person name="Hayashi T."/>
            <person name="Fukui M."/>
        </authorList>
    </citation>
    <scope>NUCLEOTIDE SEQUENCE [LARGE SCALE GENOMIC DNA]</scope>
</reference>
<dbReference type="EMBL" id="AP014633">
    <property type="protein sequence ID" value="BAP55297.1"/>
    <property type="molecule type" value="Genomic_DNA"/>
</dbReference>
<keyword evidence="3" id="KW-1185">Reference proteome</keyword>
<dbReference type="KEGG" id="tig:THII_1000"/>
<dbReference type="NCBIfam" id="TIGR02270">
    <property type="entry name" value="TIGR02270 family protein"/>
    <property type="match status" value="1"/>
</dbReference>
<protein>
    <recommendedName>
        <fullName evidence="4">TIGR02270 family protein</fullName>
    </recommendedName>
</protein>
<evidence type="ECO:0008006" key="4">
    <source>
        <dbReference type="Google" id="ProtNLM"/>
    </source>
</evidence>
<dbReference type="InterPro" id="IPR016024">
    <property type="entry name" value="ARM-type_fold"/>
</dbReference>
<feature type="compositionally biased region" description="Acidic residues" evidence="1">
    <location>
        <begin position="324"/>
        <end position="333"/>
    </location>
</feature>
<evidence type="ECO:0000256" key="1">
    <source>
        <dbReference type="SAM" id="MobiDB-lite"/>
    </source>
</evidence>
<dbReference type="InterPro" id="IPR011989">
    <property type="entry name" value="ARM-like"/>
</dbReference>
<accession>A0A090AIQ8</accession>